<dbReference type="Pfam" id="PF00366">
    <property type="entry name" value="Ribosomal_S17"/>
    <property type="match status" value="1"/>
</dbReference>
<comment type="function">
    <text evidence="6">One of the primary rRNA binding proteins, it binds specifically to the 5'-end of 16S ribosomal RNA.</text>
</comment>
<dbReference type="InterPro" id="IPR019984">
    <property type="entry name" value="Ribosomal_uS17_bact/chlr"/>
</dbReference>
<comment type="similarity">
    <text evidence="1 6">Belongs to the universal ribosomal protein uS17 family.</text>
</comment>
<evidence type="ECO:0000256" key="5">
    <source>
        <dbReference type="ARBA" id="ARBA00023274"/>
    </source>
</evidence>
<dbReference type="Proteomes" id="UP000231450">
    <property type="component" value="Unassembled WGS sequence"/>
</dbReference>
<accession>A0A2M8KDF1</accession>
<dbReference type="GO" id="GO:0006412">
    <property type="term" value="P:translation"/>
    <property type="evidence" value="ECO:0007669"/>
    <property type="project" value="UniProtKB-UniRule"/>
</dbReference>
<dbReference type="PANTHER" id="PTHR10744:SF1">
    <property type="entry name" value="SMALL RIBOSOMAL SUBUNIT PROTEIN US17M"/>
    <property type="match status" value="1"/>
</dbReference>
<dbReference type="Gene3D" id="2.40.50.140">
    <property type="entry name" value="Nucleic acid-binding proteins"/>
    <property type="match status" value="1"/>
</dbReference>
<dbReference type="NCBIfam" id="NF004123">
    <property type="entry name" value="PRK05610.1"/>
    <property type="match status" value="1"/>
</dbReference>
<comment type="subunit">
    <text evidence="6">Part of the 30S ribosomal subunit.</text>
</comment>
<evidence type="ECO:0000256" key="2">
    <source>
        <dbReference type="ARBA" id="ARBA00022730"/>
    </source>
</evidence>
<protein>
    <recommendedName>
        <fullName evidence="6">Small ribosomal subunit protein uS17</fullName>
    </recommendedName>
</protein>
<dbReference type="EMBL" id="PFDW01000069">
    <property type="protein sequence ID" value="PJE57949.1"/>
    <property type="molecule type" value="Genomic_DNA"/>
</dbReference>
<evidence type="ECO:0000313" key="8">
    <source>
        <dbReference type="Proteomes" id="UP000231450"/>
    </source>
</evidence>
<keyword evidence="2 6" id="KW-0699">rRNA-binding</keyword>
<dbReference type="InterPro" id="IPR012340">
    <property type="entry name" value="NA-bd_OB-fold"/>
</dbReference>
<dbReference type="PRINTS" id="PR00973">
    <property type="entry name" value="RIBOSOMALS17"/>
</dbReference>
<keyword evidence="3 6" id="KW-0694">RNA-binding</keyword>
<dbReference type="HAMAP" id="MF_01345_B">
    <property type="entry name" value="Ribosomal_uS17_B"/>
    <property type="match status" value="1"/>
</dbReference>
<organism evidence="7 8">
    <name type="scientific">Candidatus Portnoybacteria bacterium CG10_big_fil_rev_8_21_14_0_10_36_7</name>
    <dbReference type="NCBI Taxonomy" id="1974812"/>
    <lineage>
        <taxon>Bacteria</taxon>
        <taxon>Candidatus Portnoyibacteriota</taxon>
    </lineage>
</organism>
<dbReference type="AlphaFoldDB" id="A0A2M8KDF1"/>
<name>A0A2M8KDF1_9BACT</name>
<dbReference type="SUPFAM" id="SSF50249">
    <property type="entry name" value="Nucleic acid-binding proteins"/>
    <property type="match status" value="1"/>
</dbReference>
<dbReference type="GO" id="GO:0003735">
    <property type="term" value="F:structural constituent of ribosome"/>
    <property type="evidence" value="ECO:0007669"/>
    <property type="project" value="UniProtKB-UniRule"/>
</dbReference>
<dbReference type="InterPro" id="IPR000266">
    <property type="entry name" value="Ribosomal_uS17"/>
</dbReference>
<evidence type="ECO:0000256" key="3">
    <source>
        <dbReference type="ARBA" id="ARBA00022884"/>
    </source>
</evidence>
<dbReference type="GO" id="GO:0019843">
    <property type="term" value="F:rRNA binding"/>
    <property type="evidence" value="ECO:0007669"/>
    <property type="project" value="UniProtKB-UniRule"/>
</dbReference>
<evidence type="ECO:0000256" key="4">
    <source>
        <dbReference type="ARBA" id="ARBA00022980"/>
    </source>
</evidence>
<reference evidence="8" key="1">
    <citation type="submission" date="2017-09" db="EMBL/GenBank/DDBJ databases">
        <title>Depth-based differentiation of microbial function through sediment-hosted aquifers and enrichment of novel symbionts in the deep terrestrial subsurface.</title>
        <authorList>
            <person name="Probst A.J."/>
            <person name="Ladd B."/>
            <person name="Jarett J.K."/>
            <person name="Geller-Mcgrath D.E."/>
            <person name="Sieber C.M.K."/>
            <person name="Emerson J.B."/>
            <person name="Anantharaman K."/>
            <person name="Thomas B.C."/>
            <person name="Malmstrom R."/>
            <person name="Stieglmeier M."/>
            <person name="Klingl A."/>
            <person name="Woyke T."/>
            <person name="Ryan C.M."/>
            <person name="Banfield J.F."/>
        </authorList>
    </citation>
    <scope>NUCLEOTIDE SEQUENCE [LARGE SCALE GENOMIC DNA]</scope>
</reference>
<dbReference type="NCBIfam" id="TIGR03635">
    <property type="entry name" value="uS17_bact"/>
    <property type="match status" value="1"/>
</dbReference>
<dbReference type="PANTHER" id="PTHR10744">
    <property type="entry name" value="40S RIBOSOMAL PROTEIN S11 FAMILY MEMBER"/>
    <property type="match status" value="1"/>
</dbReference>
<evidence type="ECO:0000256" key="6">
    <source>
        <dbReference type="HAMAP-Rule" id="MF_01345"/>
    </source>
</evidence>
<comment type="caution">
    <text evidence="7">The sequence shown here is derived from an EMBL/GenBank/DDBJ whole genome shotgun (WGS) entry which is preliminary data.</text>
</comment>
<dbReference type="GO" id="GO:0022627">
    <property type="term" value="C:cytosolic small ribosomal subunit"/>
    <property type="evidence" value="ECO:0007669"/>
    <property type="project" value="UniProtKB-UniRule"/>
</dbReference>
<sequence length="84" mass="9942">MENNKLKQKLQGVVVSDKMDKTVVVEVKKMKMHAKYLKRYLMSKKYKVHDESNQAHIGDNVIIQSCRPISRDKRWILKEIVKKS</sequence>
<gene>
    <name evidence="6" type="primary">rpsQ</name>
    <name evidence="7" type="ORF">COU81_03375</name>
</gene>
<dbReference type="CDD" id="cd00364">
    <property type="entry name" value="Ribosomal_uS17"/>
    <property type="match status" value="1"/>
</dbReference>
<evidence type="ECO:0000256" key="1">
    <source>
        <dbReference type="ARBA" id="ARBA00010254"/>
    </source>
</evidence>
<keyword evidence="4 6" id="KW-0689">Ribosomal protein</keyword>
<proteinExistence type="inferred from homology"/>
<evidence type="ECO:0000313" key="7">
    <source>
        <dbReference type="EMBL" id="PJE57949.1"/>
    </source>
</evidence>
<keyword evidence="5 6" id="KW-0687">Ribonucleoprotein</keyword>